<name>A0A147BAH1_IXORI</name>
<protein>
    <submittedName>
        <fullName evidence="1">Uncharacterized protein</fullName>
    </submittedName>
</protein>
<proteinExistence type="predicted"/>
<evidence type="ECO:0000313" key="1">
    <source>
        <dbReference type="EMBL" id="JAR87780.1"/>
    </source>
</evidence>
<reference evidence="1" key="1">
    <citation type="journal article" date="2018" name="PLoS Negl. Trop. Dis.">
        <title>Sialome diversity of ticks revealed by RNAseq of single tick salivary glands.</title>
        <authorList>
            <person name="Perner J."/>
            <person name="Kropackova S."/>
            <person name="Kopacek P."/>
            <person name="Ribeiro J.M."/>
        </authorList>
    </citation>
    <scope>NUCLEOTIDE SEQUENCE</scope>
    <source>
        <strain evidence="1">Siblings of single egg batch collected in Ceske Budejovice</strain>
        <tissue evidence="1">Salivary glands</tissue>
    </source>
</reference>
<dbReference type="EMBL" id="GEGO01007624">
    <property type="protein sequence ID" value="JAR87780.1"/>
    <property type="molecule type" value="Transcribed_RNA"/>
</dbReference>
<feature type="non-terminal residue" evidence="1">
    <location>
        <position position="1"/>
    </location>
</feature>
<dbReference type="AlphaFoldDB" id="A0A147BAH1"/>
<organism evidence="1">
    <name type="scientific">Ixodes ricinus</name>
    <name type="common">Common tick</name>
    <name type="synonym">Acarus ricinus</name>
    <dbReference type="NCBI Taxonomy" id="34613"/>
    <lineage>
        <taxon>Eukaryota</taxon>
        <taxon>Metazoa</taxon>
        <taxon>Ecdysozoa</taxon>
        <taxon>Arthropoda</taxon>
        <taxon>Chelicerata</taxon>
        <taxon>Arachnida</taxon>
        <taxon>Acari</taxon>
        <taxon>Parasitiformes</taxon>
        <taxon>Ixodida</taxon>
        <taxon>Ixodoidea</taxon>
        <taxon>Ixodidae</taxon>
        <taxon>Ixodinae</taxon>
        <taxon>Ixodes</taxon>
    </lineage>
</organism>
<sequence>RHGRSRSTSTGFERHLPLLRYSFKDRRWRETSELERVKRSKRRKQINTKSFLLPGRRRKTGWKATESLLGVVLLDLCLSKI</sequence>
<accession>A0A147BAH1</accession>